<protein>
    <submittedName>
        <fullName evidence="2">Siderophore-interacting protein</fullName>
    </submittedName>
</protein>
<dbReference type="GO" id="GO:0016491">
    <property type="term" value="F:oxidoreductase activity"/>
    <property type="evidence" value="ECO:0007669"/>
    <property type="project" value="InterPro"/>
</dbReference>
<dbReference type="EMBL" id="CP032568">
    <property type="protein sequence ID" value="AYF75250.1"/>
    <property type="molecule type" value="Genomic_DNA"/>
</dbReference>
<dbReference type="Pfam" id="PF04954">
    <property type="entry name" value="SIP"/>
    <property type="match status" value="1"/>
</dbReference>
<feature type="domain" description="FAD-binding FR-type" evidence="1">
    <location>
        <begin position="3"/>
        <end position="108"/>
    </location>
</feature>
<organism evidence="2 3">
    <name type="scientific">Nocardia yunnanensis</name>
    <dbReference type="NCBI Taxonomy" id="2382165"/>
    <lineage>
        <taxon>Bacteria</taxon>
        <taxon>Bacillati</taxon>
        <taxon>Actinomycetota</taxon>
        <taxon>Actinomycetes</taxon>
        <taxon>Mycobacteriales</taxon>
        <taxon>Nocardiaceae</taxon>
        <taxon>Nocardia</taxon>
    </lineage>
</organism>
<dbReference type="Gene3D" id="3.40.50.80">
    <property type="entry name" value="Nucleotide-binding domain of ferredoxin-NADP reductase (FNR) module"/>
    <property type="match status" value="1"/>
</dbReference>
<dbReference type="CDD" id="cd06193">
    <property type="entry name" value="siderophore_interacting"/>
    <property type="match status" value="1"/>
</dbReference>
<evidence type="ECO:0000259" key="1">
    <source>
        <dbReference type="PROSITE" id="PS51384"/>
    </source>
</evidence>
<keyword evidence="3" id="KW-1185">Reference proteome</keyword>
<dbReference type="AlphaFoldDB" id="A0A386ZCC1"/>
<dbReference type="PANTHER" id="PTHR30157:SF0">
    <property type="entry name" value="NADPH-DEPENDENT FERRIC-CHELATE REDUCTASE"/>
    <property type="match status" value="1"/>
</dbReference>
<reference evidence="2 3" key="1">
    <citation type="submission" date="2018-09" db="EMBL/GenBank/DDBJ databases">
        <title>Nocardia yunnanensis sp. nov., an actinomycete isolated from a soil sample.</title>
        <authorList>
            <person name="Zhang J."/>
        </authorList>
    </citation>
    <scope>NUCLEOTIDE SEQUENCE [LARGE SCALE GENOMIC DNA]</scope>
    <source>
        <strain evidence="2 3">CFHS0054</strain>
    </source>
</reference>
<accession>A0A386ZCC1</accession>
<dbReference type="Proteomes" id="UP000267164">
    <property type="component" value="Chromosome"/>
</dbReference>
<dbReference type="Gene3D" id="2.40.30.10">
    <property type="entry name" value="Translation factors"/>
    <property type="match status" value="1"/>
</dbReference>
<dbReference type="InterPro" id="IPR017927">
    <property type="entry name" value="FAD-bd_FR_type"/>
</dbReference>
<evidence type="ECO:0000313" key="2">
    <source>
        <dbReference type="EMBL" id="AYF75250.1"/>
    </source>
</evidence>
<evidence type="ECO:0000313" key="3">
    <source>
        <dbReference type="Proteomes" id="UP000267164"/>
    </source>
</evidence>
<dbReference type="Pfam" id="PF08021">
    <property type="entry name" value="FAD_binding_9"/>
    <property type="match status" value="2"/>
</dbReference>
<dbReference type="InterPro" id="IPR017938">
    <property type="entry name" value="Riboflavin_synthase-like_b-brl"/>
</dbReference>
<name>A0A386ZCC1_9NOCA</name>
<dbReference type="OrthoDB" id="9814826at2"/>
<dbReference type="InterPro" id="IPR007037">
    <property type="entry name" value="SIP_rossman_dom"/>
</dbReference>
<sequence>MARTRITLVVQNAIRLTDHLIRVRLGGPGFAAFQPNDFTDAYVKLLFPGPEGDTTRTYTVREVDRAAQEIAIDFVYHGDEGVAGPWAAGAQPGDTIDLFGPGGAFAPRADADWYLLAGDESALPAIAAAAESLPTDAVGQIFVEVEGPADELAFAHPEGVELTWIHRGDTEPGRHLSSAVRSAPWRSGQVQVFIHGEAQAVMHELRPYIRKERAVPAEWASSISGYWRRGRTEEGFRRWKSDLAEAEKAAPAGV</sequence>
<dbReference type="InterPro" id="IPR039374">
    <property type="entry name" value="SIP_fam"/>
</dbReference>
<gene>
    <name evidence="2" type="ORF">D7D52_16785</name>
</gene>
<dbReference type="PANTHER" id="PTHR30157">
    <property type="entry name" value="FERRIC REDUCTASE, NADPH-DEPENDENT"/>
    <property type="match status" value="1"/>
</dbReference>
<dbReference type="PROSITE" id="PS51384">
    <property type="entry name" value="FAD_FR"/>
    <property type="match status" value="1"/>
</dbReference>
<proteinExistence type="predicted"/>
<dbReference type="SUPFAM" id="SSF63380">
    <property type="entry name" value="Riboflavin synthase domain-like"/>
    <property type="match status" value="1"/>
</dbReference>
<dbReference type="InterPro" id="IPR013113">
    <property type="entry name" value="SIP_FAD-bd"/>
</dbReference>
<dbReference type="KEGG" id="nyu:D7D52_16785"/>
<dbReference type="RefSeq" id="WP_120737570.1">
    <property type="nucleotide sequence ID" value="NZ_CP032568.1"/>
</dbReference>
<dbReference type="InterPro" id="IPR039261">
    <property type="entry name" value="FNR_nucleotide-bd"/>
</dbReference>